<dbReference type="Proteomes" id="UP000221165">
    <property type="component" value="Unassembled WGS sequence"/>
</dbReference>
<protein>
    <submittedName>
        <fullName evidence="3">Uncharacterized protein</fullName>
    </submittedName>
</protein>
<comment type="caution">
    <text evidence="3">The sequence shown here is derived from an EMBL/GenBank/DDBJ whole genome shotgun (WGS) entry which is preliminary data.</text>
</comment>
<feature type="compositionally biased region" description="Polar residues" evidence="2">
    <location>
        <begin position="102"/>
        <end position="123"/>
    </location>
</feature>
<feature type="coiled-coil region" evidence="1">
    <location>
        <begin position="168"/>
        <end position="216"/>
    </location>
</feature>
<reference evidence="3 4" key="1">
    <citation type="journal article" date="2017" name="Int. J. Parasitol.">
        <title>The genome of the protozoan parasite Cystoisospora suis and a reverse vaccinology approach to identify vaccine candidates.</title>
        <authorList>
            <person name="Palmieri N."/>
            <person name="Shrestha A."/>
            <person name="Ruttkowski B."/>
            <person name="Beck T."/>
            <person name="Vogl C."/>
            <person name="Tomley F."/>
            <person name="Blake D.P."/>
            <person name="Joachim A."/>
        </authorList>
    </citation>
    <scope>NUCLEOTIDE SEQUENCE [LARGE SCALE GENOMIC DNA]</scope>
    <source>
        <strain evidence="3 4">Wien I</strain>
    </source>
</reference>
<dbReference type="GeneID" id="94434666"/>
<name>A0A2C6KEJ7_9APIC</name>
<evidence type="ECO:0000256" key="1">
    <source>
        <dbReference type="SAM" id="Coils"/>
    </source>
</evidence>
<evidence type="ECO:0000256" key="2">
    <source>
        <dbReference type="SAM" id="MobiDB-lite"/>
    </source>
</evidence>
<dbReference type="AlphaFoldDB" id="A0A2C6KEJ7"/>
<dbReference type="VEuPathDB" id="ToxoDB:CSUI_011356"/>
<proteinExistence type="predicted"/>
<evidence type="ECO:0000313" key="4">
    <source>
        <dbReference type="Proteomes" id="UP000221165"/>
    </source>
</evidence>
<sequence length="246" mass="26183">SSEEASSSTRAQTHTNITERADAGDPPLSSPSPVHSQQTSSEDQAGESRPPESPEIPSSQNAAGDVTITPPDAGYGVGLKTDTAHTDSTESLGLSILDSRAGSITTSPSLVPSPDPQETTFSPAETVPTADDCTESCENEKRRNSLASSPRKFSQAESPRTDLLARPVESLVAEILGLRAQVQKYEKKVADQQEKLVRAETSLEEAKMNLQQMQIAASKDVSILPAGVQEEIDRLKLQLRIASSTS</sequence>
<evidence type="ECO:0000313" key="3">
    <source>
        <dbReference type="EMBL" id="PHJ14834.1"/>
    </source>
</evidence>
<dbReference type="EMBL" id="MIGC01010993">
    <property type="protein sequence ID" value="PHJ14834.1"/>
    <property type="molecule type" value="Genomic_DNA"/>
</dbReference>
<feature type="non-terminal residue" evidence="3">
    <location>
        <position position="1"/>
    </location>
</feature>
<keyword evidence="4" id="KW-1185">Reference proteome</keyword>
<feature type="compositionally biased region" description="Polar residues" evidence="2">
    <location>
        <begin position="31"/>
        <end position="43"/>
    </location>
</feature>
<feature type="region of interest" description="Disordered" evidence="2">
    <location>
        <begin position="1"/>
        <end position="160"/>
    </location>
</feature>
<feature type="compositionally biased region" description="Polar residues" evidence="2">
    <location>
        <begin position="1"/>
        <end position="16"/>
    </location>
</feature>
<gene>
    <name evidence="3" type="ORF">CSUI_011356</name>
</gene>
<feature type="non-terminal residue" evidence="3">
    <location>
        <position position="246"/>
    </location>
</feature>
<dbReference type="RefSeq" id="XP_067916569.1">
    <property type="nucleotide sequence ID" value="XM_068071455.1"/>
</dbReference>
<keyword evidence="1" id="KW-0175">Coiled coil</keyword>
<organism evidence="3 4">
    <name type="scientific">Cystoisospora suis</name>
    <dbReference type="NCBI Taxonomy" id="483139"/>
    <lineage>
        <taxon>Eukaryota</taxon>
        <taxon>Sar</taxon>
        <taxon>Alveolata</taxon>
        <taxon>Apicomplexa</taxon>
        <taxon>Conoidasida</taxon>
        <taxon>Coccidia</taxon>
        <taxon>Eucoccidiorida</taxon>
        <taxon>Eimeriorina</taxon>
        <taxon>Sarcocystidae</taxon>
        <taxon>Cystoisospora</taxon>
    </lineage>
</organism>
<accession>A0A2C6KEJ7</accession>
<feature type="compositionally biased region" description="Polar residues" evidence="2">
    <location>
        <begin position="145"/>
        <end position="158"/>
    </location>
</feature>